<evidence type="ECO:0000256" key="1">
    <source>
        <dbReference type="SAM" id="MobiDB-lite"/>
    </source>
</evidence>
<dbReference type="InterPro" id="IPR038883">
    <property type="entry name" value="AN11006-like"/>
</dbReference>
<accession>A0A4Z1P5Z2</accession>
<name>A0A4Z1P5Z2_9PEZI</name>
<feature type="region of interest" description="Disordered" evidence="1">
    <location>
        <begin position="1"/>
        <end position="27"/>
    </location>
</feature>
<organism evidence="2 3">
    <name type="scientific">Venturia nashicola</name>
    <dbReference type="NCBI Taxonomy" id="86259"/>
    <lineage>
        <taxon>Eukaryota</taxon>
        <taxon>Fungi</taxon>
        <taxon>Dikarya</taxon>
        <taxon>Ascomycota</taxon>
        <taxon>Pezizomycotina</taxon>
        <taxon>Dothideomycetes</taxon>
        <taxon>Pleosporomycetidae</taxon>
        <taxon>Venturiales</taxon>
        <taxon>Venturiaceae</taxon>
        <taxon>Venturia</taxon>
    </lineage>
</organism>
<dbReference type="EMBL" id="SNSC02000012">
    <property type="protein sequence ID" value="TID19678.1"/>
    <property type="molecule type" value="Genomic_DNA"/>
</dbReference>
<keyword evidence="3" id="KW-1185">Reference proteome</keyword>
<comment type="caution">
    <text evidence="2">The sequence shown here is derived from an EMBL/GenBank/DDBJ whole genome shotgun (WGS) entry which is preliminary data.</text>
</comment>
<dbReference type="Proteomes" id="UP000298493">
    <property type="component" value="Unassembled WGS sequence"/>
</dbReference>
<proteinExistence type="predicted"/>
<feature type="compositionally biased region" description="Basic residues" evidence="1">
    <location>
        <begin position="1"/>
        <end position="12"/>
    </location>
</feature>
<dbReference type="AlphaFoldDB" id="A0A4Z1P5Z2"/>
<evidence type="ECO:0000313" key="3">
    <source>
        <dbReference type="Proteomes" id="UP000298493"/>
    </source>
</evidence>
<gene>
    <name evidence="2" type="ORF">E6O75_ATG07016</name>
</gene>
<dbReference type="PANTHER" id="PTHR42085:SF1">
    <property type="entry name" value="F-BOX DOMAIN-CONTAINING PROTEIN"/>
    <property type="match status" value="1"/>
</dbReference>
<protein>
    <submittedName>
        <fullName evidence="2">Uncharacterized protein</fullName>
    </submittedName>
</protein>
<dbReference type="PANTHER" id="PTHR42085">
    <property type="entry name" value="F-BOX DOMAIN-CONTAINING PROTEIN"/>
    <property type="match status" value="1"/>
</dbReference>
<evidence type="ECO:0000313" key="2">
    <source>
        <dbReference type="EMBL" id="TID19678.1"/>
    </source>
</evidence>
<sequence length="350" mass="39412">MAKHKPFSKSKRPLSGATGMEANHPPEAIPQKKSILTSLVTKATKNKRNIISSLSPPLANFISSKPAKTPLLFTLPLELREQIYTYVFTNNGLSDLRKHLIHGRFCLDPKSYIVNTGLAILLVSKQFYADALPIAYATSIFYTSHRTTCPNDSTSLFSHWNPSVRRRVKNLAIWSDPFSWGRMMGAIEGSGMKLKRLILCDSNINNYMRDEGVNICVAEWLLDIAKSIETLRDLRFFLAKINAVFKGAGDLRRAAQQVIAADLLSNEEETDGEGGEWDSDIIPFDTETHSASIEIAVKGERKRNVRLTIATTTEAEEAGWLKERGAWDHGNSKSCFTFQDWRQRQYSDIR</sequence>
<reference evidence="2 3" key="1">
    <citation type="submission" date="2019-04" db="EMBL/GenBank/DDBJ databases">
        <title>High contiguity whole genome sequence and gene annotation resource for two Venturia nashicola isolates.</title>
        <authorList>
            <person name="Prokchorchik M."/>
            <person name="Won K."/>
            <person name="Lee Y."/>
            <person name="Choi E.D."/>
            <person name="Segonzac C."/>
            <person name="Sohn K.H."/>
        </authorList>
    </citation>
    <scope>NUCLEOTIDE SEQUENCE [LARGE SCALE GENOMIC DNA]</scope>
    <source>
        <strain evidence="2 3">PRI2</strain>
    </source>
</reference>